<feature type="chain" id="PRO_5043034172" evidence="2">
    <location>
        <begin position="17"/>
        <end position="285"/>
    </location>
</feature>
<evidence type="ECO:0000313" key="3">
    <source>
        <dbReference type="EMBL" id="KAK4228736.1"/>
    </source>
</evidence>
<gene>
    <name evidence="3" type="ORF">QBC38DRAFT_474202</name>
</gene>
<name>A0AAN7GWW9_9PEZI</name>
<keyword evidence="2" id="KW-0732">Signal</keyword>
<sequence length="285" mass="30059">MKPLTLFPLFLSLAIAHDDYENDYDHESKSHGSSSLPELINGTWICPSSTPNGVYCAGTSLETDIIIRCTNGIGQPGRCGNNLVGQPPVGNIGIARCWSTPSNNGTAACEKNCIVYASSGNLASDLTLSDCQPLYPPLPPPTSTTTSTEDCETTTTTPTYTTTEDCEETTTTIYTKPPYTYTKKPHYNTTTTVTYPPYPTGTVTVTTITGSVYTKTHKTKTTLTVITTETFPPPPPTNVPVGPTTTAAATTGVSPPPPVVGGASVMKGNSIGGLVFVMVLIGVFF</sequence>
<proteinExistence type="predicted"/>
<evidence type="ECO:0000256" key="1">
    <source>
        <dbReference type="SAM" id="MobiDB-lite"/>
    </source>
</evidence>
<evidence type="ECO:0000313" key="4">
    <source>
        <dbReference type="Proteomes" id="UP001301958"/>
    </source>
</evidence>
<keyword evidence="4" id="KW-1185">Reference proteome</keyword>
<feature type="signal peptide" evidence="2">
    <location>
        <begin position="1"/>
        <end position="16"/>
    </location>
</feature>
<comment type="caution">
    <text evidence="3">The sequence shown here is derived from an EMBL/GenBank/DDBJ whole genome shotgun (WGS) entry which is preliminary data.</text>
</comment>
<dbReference type="AlphaFoldDB" id="A0AAN7GWW9"/>
<evidence type="ECO:0000256" key="2">
    <source>
        <dbReference type="SAM" id="SignalP"/>
    </source>
</evidence>
<dbReference type="EMBL" id="MU865315">
    <property type="protein sequence ID" value="KAK4228736.1"/>
    <property type="molecule type" value="Genomic_DNA"/>
</dbReference>
<feature type="region of interest" description="Disordered" evidence="1">
    <location>
        <begin position="140"/>
        <end position="163"/>
    </location>
</feature>
<reference evidence="3" key="1">
    <citation type="journal article" date="2023" name="Mol. Phylogenet. Evol.">
        <title>Genome-scale phylogeny and comparative genomics of the fungal order Sordariales.</title>
        <authorList>
            <person name="Hensen N."/>
            <person name="Bonometti L."/>
            <person name="Westerberg I."/>
            <person name="Brannstrom I.O."/>
            <person name="Guillou S."/>
            <person name="Cros-Aarteil S."/>
            <person name="Calhoun S."/>
            <person name="Haridas S."/>
            <person name="Kuo A."/>
            <person name="Mondo S."/>
            <person name="Pangilinan J."/>
            <person name="Riley R."/>
            <person name="LaButti K."/>
            <person name="Andreopoulos B."/>
            <person name="Lipzen A."/>
            <person name="Chen C."/>
            <person name="Yan M."/>
            <person name="Daum C."/>
            <person name="Ng V."/>
            <person name="Clum A."/>
            <person name="Steindorff A."/>
            <person name="Ohm R.A."/>
            <person name="Martin F."/>
            <person name="Silar P."/>
            <person name="Natvig D.O."/>
            <person name="Lalanne C."/>
            <person name="Gautier V."/>
            <person name="Ament-Velasquez S.L."/>
            <person name="Kruys A."/>
            <person name="Hutchinson M.I."/>
            <person name="Powell A.J."/>
            <person name="Barry K."/>
            <person name="Miller A.N."/>
            <person name="Grigoriev I.V."/>
            <person name="Debuchy R."/>
            <person name="Gladieux P."/>
            <person name="Hiltunen Thoren M."/>
            <person name="Johannesson H."/>
        </authorList>
    </citation>
    <scope>NUCLEOTIDE SEQUENCE</scope>
    <source>
        <strain evidence="3">CBS 990.96</strain>
    </source>
</reference>
<protein>
    <submittedName>
        <fullName evidence="3">Uncharacterized protein</fullName>
    </submittedName>
</protein>
<feature type="compositionally biased region" description="Low complexity" evidence="1">
    <location>
        <begin position="143"/>
        <end position="163"/>
    </location>
</feature>
<organism evidence="3 4">
    <name type="scientific">Podospora fimiseda</name>
    <dbReference type="NCBI Taxonomy" id="252190"/>
    <lineage>
        <taxon>Eukaryota</taxon>
        <taxon>Fungi</taxon>
        <taxon>Dikarya</taxon>
        <taxon>Ascomycota</taxon>
        <taxon>Pezizomycotina</taxon>
        <taxon>Sordariomycetes</taxon>
        <taxon>Sordariomycetidae</taxon>
        <taxon>Sordariales</taxon>
        <taxon>Podosporaceae</taxon>
        <taxon>Podospora</taxon>
    </lineage>
</organism>
<accession>A0AAN7GWW9</accession>
<reference evidence="3" key="2">
    <citation type="submission" date="2023-05" db="EMBL/GenBank/DDBJ databases">
        <authorList>
            <consortium name="Lawrence Berkeley National Laboratory"/>
            <person name="Steindorff A."/>
            <person name="Hensen N."/>
            <person name="Bonometti L."/>
            <person name="Westerberg I."/>
            <person name="Brannstrom I.O."/>
            <person name="Guillou S."/>
            <person name="Cros-Aarteil S."/>
            <person name="Calhoun S."/>
            <person name="Haridas S."/>
            <person name="Kuo A."/>
            <person name="Mondo S."/>
            <person name="Pangilinan J."/>
            <person name="Riley R."/>
            <person name="Labutti K."/>
            <person name="Andreopoulos B."/>
            <person name="Lipzen A."/>
            <person name="Chen C."/>
            <person name="Yanf M."/>
            <person name="Daum C."/>
            <person name="Ng V."/>
            <person name="Clum A."/>
            <person name="Ohm R."/>
            <person name="Martin F."/>
            <person name="Silar P."/>
            <person name="Natvig D."/>
            <person name="Lalanne C."/>
            <person name="Gautier V."/>
            <person name="Ament-Velasquez S.L."/>
            <person name="Kruys A."/>
            <person name="Hutchinson M.I."/>
            <person name="Powell A.J."/>
            <person name="Barry K."/>
            <person name="Miller A.N."/>
            <person name="Grigoriev I.V."/>
            <person name="Debuchy R."/>
            <person name="Gladieux P."/>
            <person name="Thoren M.H."/>
            <person name="Johannesson H."/>
        </authorList>
    </citation>
    <scope>NUCLEOTIDE SEQUENCE</scope>
    <source>
        <strain evidence="3">CBS 990.96</strain>
    </source>
</reference>
<dbReference type="Proteomes" id="UP001301958">
    <property type="component" value="Unassembled WGS sequence"/>
</dbReference>